<feature type="domain" description="DUF3071" evidence="2">
    <location>
        <begin position="9"/>
        <end position="176"/>
    </location>
</feature>
<dbReference type="Pfam" id="PF11268">
    <property type="entry name" value="DUF3071"/>
    <property type="match status" value="1"/>
</dbReference>
<gene>
    <name evidence="3" type="ORF">D2E24_1885</name>
</gene>
<comment type="caution">
    <text evidence="3">The sequence shown here is derived from an EMBL/GenBank/DDBJ whole genome shotgun (WGS) entry which is preliminary data.</text>
</comment>
<reference evidence="3 4" key="1">
    <citation type="submission" date="2018-09" db="EMBL/GenBank/DDBJ databases">
        <title>Characterization of the phylogenetic diversity of five novel species belonging to the genus Bifidobacterium.</title>
        <authorList>
            <person name="Lugli G.A."/>
            <person name="Duranti S."/>
            <person name="Milani C."/>
        </authorList>
    </citation>
    <scope>NUCLEOTIDE SEQUENCE [LARGE SCALE GENOMIC DNA]</scope>
    <source>
        <strain evidence="3 4">2033B</strain>
    </source>
</reference>
<feature type="compositionally biased region" description="Low complexity" evidence="1">
    <location>
        <begin position="309"/>
        <end position="348"/>
    </location>
</feature>
<feature type="compositionally biased region" description="Polar residues" evidence="1">
    <location>
        <begin position="251"/>
        <end position="261"/>
    </location>
</feature>
<dbReference type="NCBIfam" id="NF040712">
    <property type="entry name" value="SepH"/>
    <property type="match status" value="1"/>
</dbReference>
<dbReference type="Proteomes" id="UP000287470">
    <property type="component" value="Unassembled WGS sequence"/>
</dbReference>
<organism evidence="3 4">
    <name type="scientific">Bifidobacterium samirii</name>
    <dbReference type="NCBI Taxonomy" id="2306974"/>
    <lineage>
        <taxon>Bacteria</taxon>
        <taxon>Bacillati</taxon>
        <taxon>Actinomycetota</taxon>
        <taxon>Actinomycetes</taxon>
        <taxon>Bifidobacteriales</taxon>
        <taxon>Bifidobacteriaceae</taxon>
        <taxon>Bifidobacterium</taxon>
    </lineage>
</organism>
<dbReference type="InterPro" id="IPR047682">
    <property type="entry name" value="SepH-like"/>
</dbReference>
<dbReference type="EMBL" id="QXGK01000027">
    <property type="protein sequence ID" value="RSX51419.1"/>
    <property type="molecule type" value="Genomic_DNA"/>
</dbReference>
<feature type="region of interest" description="Disordered" evidence="1">
    <location>
        <begin position="230"/>
        <end position="379"/>
    </location>
</feature>
<sequence length="379" mass="40003">MRMPDNSLEQARFDHVDGEGNLVFVASGRRFAVAMDDTLERAVLEAKQLASESRLRTRQPRGGESLPLSQIQALIRAGATPAQVADRYGLGEALVRRFAAPVETEKQYAVEQFLSVPAPKDSRARTVAELIERTLASALVDMAALRWQATRRGLEPWRITALFEASGHEVRAEWTWNMRDNAVTCLNSAAKKLLGEQNLGSSDDQRRAAPAFAFPPTSADAIRSVRIEREVSRWDPTHARTAGDDPHAQGASDSADGTATGESAAYSAESTSDDALRSDAPVPTGALALHPDPSSPLIAADAAAPSSLSQPATTAMPAAAASETSAESSPTAGSAASAPVAAADQPSPTAGAGDEPVKPAKRRSGRSAMPSWDEILFGE</sequence>
<dbReference type="AlphaFoldDB" id="A0A430FEZ0"/>
<feature type="compositionally biased region" description="Basic and acidic residues" evidence="1">
    <location>
        <begin position="230"/>
        <end position="247"/>
    </location>
</feature>
<accession>A0A430FEZ0</accession>
<dbReference type="InterPro" id="IPR021421">
    <property type="entry name" value="DUF3071"/>
</dbReference>
<keyword evidence="4" id="KW-1185">Reference proteome</keyword>
<protein>
    <submittedName>
        <fullName evidence="3">DNA binding protein</fullName>
    </submittedName>
</protein>
<evidence type="ECO:0000313" key="4">
    <source>
        <dbReference type="Proteomes" id="UP000287470"/>
    </source>
</evidence>
<evidence type="ECO:0000256" key="1">
    <source>
        <dbReference type="SAM" id="MobiDB-lite"/>
    </source>
</evidence>
<evidence type="ECO:0000259" key="2">
    <source>
        <dbReference type="Pfam" id="PF11268"/>
    </source>
</evidence>
<evidence type="ECO:0000313" key="3">
    <source>
        <dbReference type="EMBL" id="RSX51419.1"/>
    </source>
</evidence>
<name>A0A430FEZ0_9BIFI</name>
<proteinExistence type="predicted"/>